<reference evidence="1 2" key="1">
    <citation type="submission" date="2023-10" db="EMBL/GenBank/DDBJ databases">
        <title>Wastewater isolates of ESBL- and carbapenemase-producing Gram-negative bacteria from New Zealand.</title>
        <authorList>
            <person name="Straub C."/>
            <person name="Weaver L."/>
            <person name="Cornelius A."/>
            <person name="Mcgill E."/>
            <person name="Dyet K."/>
            <person name="White L."/>
            <person name="Pattis I."/>
        </authorList>
    </citation>
    <scope>NUCLEOTIDE SEQUENCE [LARGE SCALE GENOMIC DNA]</scope>
    <source>
        <strain evidence="1 2">ESBL09</strain>
    </source>
</reference>
<dbReference type="RefSeq" id="WP_281274812.1">
    <property type="nucleotide sequence ID" value="NZ_CAXOJM010000002.1"/>
</dbReference>
<comment type="caution">
    <text evidence="1">The sequence shown here is derived from an EMBL/GenBank/DDBJ whole genome shotgun (WGS) entry which is preliminary data.</text>
</comment>
<proteinExistence type="predicted"/>
<evidence type="ECO:0000313" key="2">
    <source>
        <dbReference type="Proteomes" id="UP001331691"/>
    </source>
</evidence>
<gene>
    <name evidence="1" type="ORF">V4836_09355</name>
</gene>
<name>A0AB35X521_9ENTR</name>
<dbReference type="EMBL" id="JAZKKV010000001">
    <property type="protein sequence ID" value="MEE9654360.1"/>
    <property type="molecule type" value="Genomic_DNA"/>
</dbReference>
<evidence type="ECO:0000313" key="1">
    <source>
        <dbReference type="EMBL" id="MEE9654360.1"/>
    </source>
</evidence>
<sequence length="42" mass="4297">MSCRSGQAGKSCSIANPSLRCTRLVARDMFGNGTSGYGVGLS</sequence>
<accession>A0AB35X521</accession>
<dbReference type="Proteomes" id="UP001331691">
    <property type="component" value="Unassembled WGS sequence"/>
</dbReference>
<protein>
    <submittedName>
        <fullName evidence="1">Uncharacterized protein</fullName>
    </submittedName>
</protein>
<dbReference type="AlphaFoldDB" id="A0AB35X521"/>
<organism evidence="1 2">
    <name type="scientific">Kluyvera ascorbata</name>
    <dbReference type="NCBI Taxonomy" id="51288"/>
    <lineage>
        <taxon>Bacteria</taxon>
        <taxon>Pseudomonadati</taxon>
        <taxon>Pseudomonadota</taxon>
        <taxon>Gammaproteobacteria</taxon>
        <taxon>Enterobacterales</taxon>
        <taxon>Enterobacteriaceae</taxon>
        <taxon>Kluyvera</taxon>
    </lineage>
</organism>
<keyword evidence="2" id="KW-1185">Reference proteome</keyword>